<gene>
    <name evidence="1" type="ORF">SAMN05444159_0696</name>
</gene>
<accession>A0A1M6JJ69</accession>
<name>A0A1M6JJ69_9BRAD</name>
<evidence type="ECO:0000313" key="2">
    <source>
        <dbReference type="Proteomes" id="UP000189935"/>
    </source>
</evidence>
<sequence>MASWFETRGLAALLTMRVLDLILRSRALARRLEG</sequence>
<proteinExistence type="predicted"/>
<dbReference type="Proteomes" id="UP000189935">
    <property type="component" value="Chromosome I"/>
</dbReference>
<organism evidence="1 2">
    <name type="scientific">Bradyrhizobium lablabi</name>
    <dbReference type="NCBI Taxonomy" id="722472"/>
    <lineage>
        <taxon>Bacteria</taxon>
        <taxon>Pseudomonadati</taxon>
        <taxon>Pseudomonadota</taxon>
        <taxon>Alphaproteobacteria</taxon>
        <taxon>Hyphomicrobiales</taxon>
        <taxon>Nitrobacteraceae</taxon>
        <taxon>Bradyrhizobium</taxon>
    </lineage>
</organism>
<dbReference type="AlphaFoldDB" id="A0A1M6JJ69"/>
<protein>
    <submittedName>
        <fullName evidence="1">Uncharacterized protein</fullName>
    </submittedName>
</protein>
<reference evidence="1 2" key="1">
    <citation type="submission" date="2016-11" db="EMBL/GenBank/DDBJ databases">
        <authorList>
            <person name="Jaros S."/>
            <person name="Januszkiewicz K."/>
            <person name="Wedrychowicz H."/>
        </authorList>
    </citation>
    <scope>NUCLEOTIDE SEQUENCE [LARGE SCALE GENOMIC DNA]</scope>
    <source>
        <strain evidence="1 2">GAS499</strain>
    </source>
</reference>
<dbReference type="EMBL" id="LT670844">
    <property type="protein sequence ID" value="SHJ46726.1"/>
    <property type="molecule type" value="Genomic_DNA"/>
</dbReference>
<evidence type="ECO:0000313" key="1">
    <source>
        <dbReference type="EMBL" id="SHJ46726.1"/>
    </source>
</evidence>